<comment type="caution">
    <text evidence="4">The sequence shown here is derived from an EMBL/GenBank/DDBJ whole genome shotgun (WGS) entry which is preliminary data.</text>
</comment>
<dbReference type="InterPro" id="IPR029058">
    <property type="entry name" value="AB_hydrolase_fold"/>
</dbReference>
<keyword evidence="2 4" id="KW-0378">Hydrolase</keyword>
<gene>
    <name evidence="4" type="ORF">Ctob_000942</name>
</gene>
<feature type="domain" description="AB hydrolase-1" evidence="3">
    <location>
        <begin position="3"/>
        <end position="195"/>
    </location>
</feature>
<dbReference type="EMBL" id="JWZX01003344">
    <property type="protein sequence ID" value="KOO21670.1"/>
    <property type="molecule type" value="Genomic_DNA"/>
</dbReference>
<dbReference type="PANTHER" id="PTHR46118">
    <property type="entry name" value="PROTEIN ABHD11"/>
    <property type="match status" value="1"/>
</dbReference>
<evidence type="ECO:0000259" key="3">
    <source>
        <dbReference type="Pfam" id="PF12697"/>
    </source>
</evidence>
<dbReference type="InterPro" id="IPR000073">
    <property type="entry name" value="AB_hydrolase_1"/>
</dbReference>
<organism evidence="4 5">
    <name type="scientific">Chrysochromulina tobinii</name>
    <dbReference type="NCBI Taxonomy" id="1460289"/>
    <lineage>
        <taxon>Eukaryota</taxon>
        <taxon>Haptista</taxon>
        <taxon>Haptophyta</taxon>
        <taxon>Prymnesiophyceae</taxon>
        <taxon>Prymnesiales</taxon>
        <taxon>Chrysochromulinaceae</taxon>
        <taxon>Chrysochromulina</taxon>
    </lineage>
</organism>
<protein>
    <submittedName>
        <fullName evidence="4">Abhydrolase domain-containing protein 11</fullName>
    </submittedName>
</protein>
<dbReference type="Pfam" id="PF12697">
    <property type="entry name" value="Abhydrolase_6"/>
    <property type="match status" value="1"/>
</dbReference>
<dbReference type="OrthoDB" id="8119704at2759"/>
<dbReference type="SUPFAM" id="SSF53474">
    <property type="entry name" value="alpha/beta-Hydrolases"/>
    <property type="match status" value="1"/>
</dbReference>
<dbReference type="Proteomes" id="UP000037460">
    <property type="component" value="Unassembled WGS sequence"/>
</dbReference>
<evidence type="ECO:0000256" key="1">
    <source>
        <dbReference type="ARBA" id="ARBA00008645"/>
    </source>
</evidence>
<dbReference type="GO" id="GO:0016787">
    <property type="term" value="F:hydrolase activity"/>
    <property type="evidence" value="ECO:0007669"/>
    <property type="project" value="UniProtKB-KW"/>
</dbReference>
<evidence type="ECO:0000313" key="5">
    <source>
        <dbReference type="Proteomes" id="UP000037460"/>
    </source>
</evidence>
<sequence>MAEDIVELLDSLGAERAVLCGHSLGGKVVMAAALAHPARVEQLIVADIAPIEYSMAHEGWRANLTIMEAMGALPEAVLGTRGDADAALREAGVAEAGIRAFLLQNLVPEERRFRLNLHGLIAAARTGVLAGWPAHLPPAPATLPARLIAGRRSPYCTAAGAREAFDRLFPGAEPQTAWLEAGHWVHAEKPDEFARLVGQPFA</sequence>
<evidence type="ECO:0000256" key="2">
    <source>
        <dbReference type="ARBA" id="ARBA00022801"/>
    </source>
</evidence>
<proteinExistence type="inferred from homology"/>
<reference evidence="5" key="1">
    <citation type="journal article" date="2015" name="PLoS Genet.">
        <title>Genome Sequence and Transcriptome Analyses of Chrysochromulina tobin: Metabolic Tools for Enhanced Algal Fitness in the Prominent Order Prymnesiales (Haptophyceae).</title>
        <authorList>
            <person name="Hovde B.T."/>
            <person name="Deodato C.R."/>
            <person name="Hunsperger H.M."/>
            <person name="Ryken S.A."/>
            <person name="Yost W."/>
            <person name="Jha R.K."/>
            <person name="Patterson J."/>
            <person name="Monnat R.J. Jr."/>
            <person name="Barlow S.B."/>
            <person name="Starkenburg S.R."/>
            <person name="Cattolico R.A."/>
        </authorList>
    </citation>
    <scope>NUCLEOTIDE SEQUENCE</scope>
    <source>
        <strain evidence="5">CCMP291</strain>
    </source>
</reference>
<accession>A0A0M0J5B1</accession>
<dbReference type="AlphaFoldDB" id="A0A0M0J5B1"/>
<dbReference type="PANTHER" id="PTHR46118:SF4">
    <property type="entry name" value="PROTEIN ABHD11"/>
    <property type="match status" value="1"/>
</dbReference>
<keyword evidence="5" id="KW-1185">Reference proteome</keyword>
<comment type="similarity">
    <text evidence="1">Belongs to the AB hydrolase superfamily.</text>
</comment>
<name>A0A0M0J5B1_9EUKA</name>
<evidence type="ECO:0000313" key="4">
    <source>
        <dbReference type="EMBL" id="KOO21670.1"/>
    </source>
</evidence>
<dbReference type="Gene3D" id="3.40.50.1820">
    <property type="entry name" value="alpha/beta hydrolase"/>
    <property type="match status" value="1"/>
</dbReference>